<evidence type="ECO:0000313" key="1">
    <source>
        <dbReference type="EMBL" id="OJH40504.1"/>
    </source>
</evidence>
<dbReference type="EMBL" id="MPIN01000003">
    <property type="protein sequence ID" value="OJH40504.1"/>
    <property type="molecule type" value="Genomic_DNA"/>
</dbReference>
<keyword evidence="1" id="KW-0808">Transferase</keyword>
<gene>
    <name evidence="1" type="ORF">BON30_16000</name>
</gene>
<dbReference type="STRING" id="83449.BON30_16000"/>
<evidence type="ECO:0000313" key="2">
    <source>
        <dbReference type="Proteomes" id="UP000182229"/>
    </source>
</evidence>
<sequence>MTILSCCVANTQRQLDDALRIRAAVFGTELGLLGSATTLREVNGFDTLETTVHLVVYADEMPVATTRLLLPNPEVALATGEHLGIDLERKLDLSSMSGPGLVFAESTRFCVLKEWRHSEALVWLQAGLYAESRRRAVTHWIASANMETDSAEDARLIYQVAAYQGLVSQRWRARAHTPPEPPSTPSTFHFTPSERLRARQGQFEGLRMPRVLSFFAHKMGARFIAEPLYDEGFRRFSLPLVAALDEIPARTQARFDALGLDAARHARA</sequence>
<reference evidence="2" key="1">
    <citation type="submission" date="2016-11" db="EMBL/GenBank/DDBJ databases">
        <authorList>
            <person name="Shukria A."/>
            <person name="Stevens D.C."/>
        </authorList>
    </citation>
    <scope>NUCLEOTIDE SEQUENCE [LARGE SCALE GENOMIC DNA]</scope>
    <source>
        <strain evidence="2">Cbfe23</strain>
    </source>
</reference>
<keyword evidence="2" id="KW-1185">Reference proteome</keyword>
<accession>A0A1L9BE17</accession>
<comment type="caution">
    <text evidence="1">The sequence shown here is derived from an EMBL/GenBank/DDBJ whole genome shotgun (WGS) entry which is preliminary data.</text>
</comment>
<reference evidence="1 2" key="2">
    <citation type="submission" date="2016-12" db="EMBL/GenBank/DDBJ databases">
        <title>Draft Genome Sequence of Cystobacter ferrugineus Strain Cbfe23.</title>
        <authorList>
            <person name="Akbar S."/>
            <person name="Dowd S.E."/>
            <person name="Stevens D.C."/>
        </authorList>
    </citation>
    <scope>NUCLEOTIDE SEQUENCE [LARGE SCALE GENOMIC DNA]</scope>
    <source>
        <strain evidence="1 2">Cbfe23</strain>
    </source>
</reference>
<dbReference type="Pfam" id="PF13444">
    <property type="entry name" value="Acetyltransf_5"/>
    <property type="match status" value="1"/>
</dbReference>
<protein>
    <submittedName>
        <fullName evidence="1">GNAT family N-acetyltransferase</fullName>
    </submittedName>
</protein>
<dbReference type="OrthoDB" id="8438599at2"/>
<dbReference type="InterPro" id="IPR016181">
    <property type="entry name" value="Acyl_CoA_acyltransferase"/>
</dbReference>
<proteinExistence type="predicted"/>
<dbReference type="Gene3D" id="3.40.630.30">
    <property type="match status" value="1"/>
</dbReference>
<dbReference type="RefSeq" id="WP_071899138.1">
    <property type="nucleotide sequence ID" value="NZ_MPIN01000003.1"/>
</dbReference>
<dbReference type="AlphaFoldDB" id="A0A1L9BE17"/>
<dbReference type="GO" id="GO:0016740">
    <property type="term" value="F:transferase activity"/>
    <property type="evidence" value="ECO:0007669"/>
    <property type="project" value="UniProtKB-KW"/>
</dbReference>
<dbReference type="Proteomes" id="UP000182229">
    <property type="component" value="Unassembled WGS sequence"/>
</dbReference>
<name>A0A1L9BE17_9BACT</name>
<organism evidence="1 2">
    <name type="scientific">Cystobacter ferrugineus</name>
    <dbReference type="NCBI Taxonomy" id="83449"/>
    <lineage>
        <taxon>Bacteria</taxon>
        <taxon>Pseudomonadati</taxon>
        <taxon>Myxococcota</taxon>
        <taxon>Myxococcia</taxon>
        <taxon>Myxococcales</taxon>
        <taxon>Cystobacterineae</taxon>
        <taxon>Archangiaceae</taxon>
        <taxon>Cystobacter</taxon>
    </lineage>
</organism>
<dbReference type="SUPFAM" id="SSF55729">
    <property type="entry name" value="Acyl-CoA N-acyltransferases (Nat)"/>
    <property type="match status" value="1"/>
</dbReference>